<dbReference type="InterPro" id="IPR046373">
    <property type="entry name" value="Acyl-CoA_Oxase/DH_mid-dom_sf"/>
</dbReference>
<comment type="caution">
    <text evidence="3">The sequence shown here is derived from an EMBL/GenBank/DDBJ whole genome shotgun (WGS) entry which is preliminary data.</text>
</comment>
<feature type="domain" description="Acyl-CoA dehydrogenase C-terminal" evidence="2">
    <location>
        <begin position="91"/>
        <end position="217"/>
    </location>
</feature>
<dbReference type="EMBL" id="BAABGT010000115">
    <property type="protein sequence ID" value="GAA4558831.1"/>
    <property type="molecule type" value="Genomic_DNA"/>
</dbReference>
<dbReference type="InterPro" id="IPR036250">
    <property type="entry name" value="AcylCo_DH-like_C"/>
</dbReference>
<dbReference type="Pfam" id="PF08028">
    <property type="entry name" value="Acyl-CoA_dh_2"/>
    <property type="match status" value="1"/>
</dbReference>
<organism evidence="3 4">
    <name type="scientific">Pseudonocardia xishanensis</name>
    <dbReference type="NCBI Taxonomy" id="630995"/>
    <lineage>
        <taxon>Bacteria</taxon>
        <taxon>Bacillati</taxon>
        <taxon>Actinomycetota</taxon>
        <taxon>Actinomycetes</taxon>
        <taxon>Pseudonocardiales</taxon>
        <taxon>Pseudonocardiaceae</taxon>
        <taxon>Pseudonocardia</taxon>
    </lineage>
</organism>
<proteinExistence type="predicted"/>
<gene>
    <name evidence="3" type="ORF">GCM10023175_65730</name>
</gene>
<dbReference type="InterPro" id="IPR013107">
    <property type="entry name" value="Acyl-CoA_DH_C"/>
</dbReference>
<evidence type="ECO:0000313" key="3">
    <source>
        <dbReference type="EMBL" id="GAA4558831.1"/>
    </source>
</evidence>
<accession>A0ABP8S457</accession>
<reference evidence="4" key="1">
    <citation type="journal article" date="2019" name="Int. J. Syst. Evol. Microbiol.">
        <title>The Global Catalogue of Microorganisms (GCM) 10K type strain sequencing project: providing services to taxonomists for standard genome sequencing and annotation.</title>
        <authorList>
            <consortium name="The Broad Institute Genomics Platform"/>
            <consortium name="The Broad Institute Genome Sequencing Center for Infectious Disease"/>
            <person name="Wu L."/>
            <person name="Ma J."/>
        </authorList>
    </citation>
    <scope>NUCLEOTIDE SEQUENCE [LARGE SCALE GENOMIC DNA]</scope>
    <source>
        <strain evidence="4">JCM 17906</strain>
    </source>
</reference>
<dbReference type="InterPro" id="IPR009100">
    <property type="entry name" value="AcylCoA_DH/oxidase_NM_dom_sf"/>
</dbReference>
<keyword evidence="4" id="KW-1185">Reference proteome</keyword>
<evidence type="ECO:0000259" key="2">
    <source>
        <dbReference type="Pfam" id="PF08028"/>
    </source>
</evidence>
<sequence length="239" mass="26120">MFMGVVIDDGAPAPTLFMIPREETEVLDTWYIAGMRGTGSNDVRVEQVFVPEYRAASFLDALTGTAEGQQLHPNTMYQLPFVPFTMCEVVPVVVGALRGATEAFTVRTAERQGALSLEKAAGKQAAQIRLGRAIASADAAETLLQPYIDRILARPQGHLDPAERAEMKLKGSFSTSLCRDAVNDIARDIGGDGFRDHSPLQRFFRDINVVAVHAFLDLDTASETLGRMALQLPVEDRLI</sequence>
<dbReference type="Gene3D" id="2.40.110.10">
    <property type="entry name" value="Butyryl-CoA Dehydrogenase, subunit A, domain 2"/>
    <property type="match status" value="1"/>
</dbReference>
<dbReference type="SUPFAM" id="SSF47203">
    <property type="entry name" value="Acyl-CoA dehydrogenase C-terminal domain-like"/>
    <property type="match status" value="1"/>
</dbReference>
<dbReference type="SUPFAM" id="SSF56645">
    <property type="entry name" value="Acyl-CoA dehydrogenase NM domain-like"/>
    <property type="match status" value="1"/>
</dbReference>
<name>A0ABP8S457_9PSEU</name>
<evidence type="ECO:0000313" key="4">
    <source>
        <dbReference type="Proteomes" id="UP001501598"/>
    </source>
</evidence>
<protein>
    <recommendedName>
        <fullName evidence="2">Acyl-CoA dehydrogenase C-terminal domain-containing protein</fullName>
    </recommendedName>
</protein>
<dbReference type="Proteomes" id="UP001501598">
    <property type="component" value="Unassembled WGS sequence"/>
</dbReference>
<keyword evidence="1" id="KW-0560">Oxidoreductase</keyword>
<evidence type="ECO:0000256" key="1">
    <source>
        <dbReference type="ARBA" id="ARBA00023002"/>
    </source>
</evidence>
<dbReference type="Gene3D" id="1.20.140.10">
    <property type="entry name" value="Butyryl-CoA Dehydrogenase, subunit A, domain 3"/>
    <property type="match status" value="1"/>
</dbReference>